<name>A0ACB7Y139_9ERIC</name>
<accession>A0ACB7Y139</accession>
<sequence>MTRKVDGSELRTILGEEWIRKNTLKIQQHAMSYERATWSSILSLLSSASSTKSLLRQRIQNFYVAFREVYNRQTGWVIPDAELRNDLQISTSIKVILAYRAFVRRRRVDLGYKNIKYSAEDLENFLLDLFEGSPRSLHGDQRK</sequence>
<proteinExistence type="predicted"/>
<keyword evidence="2" id="KW-1185">Reference proteome</keyword>
<dbReference type="Proteomes" id="UP000828048">
    <property type="component" value="Chromosome 5"/>
</dbReference>
<protein>
    <submittedName>
        <fullName evidence="1">Uncharacterized protein</fullName>
    </submittedName>
</protein>
<reference evidence="1 2" key="1">
    <citation type="journal article" date="2021" name="Hortic Res">
        <title>High-quality reference genome and annotation aids understanding of berry development for evergreen blueberry (Vaccinium darrowii).</title>
        <authorList>
            <person name="Yu J."/>
            <person name="Hulse-Kemp A.M."/>
            <person name="Babiker E."/>
            <person name="Staton M."/>
        </authorList>
    </citation>
    <scope>NUCLEOTIDE SEQUENCE [LARGE SCALE GENOMIC DNA]</scope>
    <source>
        <strain evidence="2">cv. NJ 8807/NJ 8810</strain>
        <tissue evidence="1">Young leaf</tissue>
    </source>
</reference>
<comment type="caution">
    <text evidence="1">The sequence shown here is derived from an EMBL/GenBank/DDBJ whole genome shotgun (WGS) entry which is preliminary data.</text>
</comment>
<gene>
    <name evidence="1" type="ORF">Vadar_021496</name>
</gene>
<evidence type="ECO:0000313" key="1">
    <source>
        <dbReference type="EMBL" id="KAH7847071.1"/>
    </source>
</evidence>
<dbReference type="EMBL" id="CM037155">
    <property type="protein sequence ID" value="KAH7847071.1"/>
    <property type="molecule type" value="Genomic_DNA"/>
</dbReference>
<evidence type="ECO:0000313" key="2">
    <source>
        <dbReference type="Proteomes" id="UP000828048"/>
    </source>
</evidence>
<organism evidence="1 2">
    <name type="scientific">Vaccinium darrowii</name>
    <dbReference type="NCBI Taxonomy" id="229202"/>
    <lineage>
        <taxon>Eukaryota</taxon>
        <taxon>Viridiplantae</taxon>
        <taxon>Streptophyta</taxon>
        <taxon>Embryophyta</taxon>
        <taxon>Tracheophyta</taxon>
        <taxon>Spermatophyta</taxon>
        <taxon>Magnoliopsida</taxon>
        <taxon>eudicotyledons</taxon>
        <taxon>Gunneridae</taxon>
        <taxon>Pentapetalae</taxon>
        <taxon>asterids</taxon>
        <taxon>Ericales</taxon>
        <taxon>Ericaceae</taxon>
        <taxon>Vaccinioideae</taxon>
        <taxon>Vaccinieae</taxon>
        <taxon>Vaccinium</taxon>
    </lineage>
</organism>